<evidence type="ECO:0000259" key="10">
    <source>
        <dbReference type="Pfam" id="PF02803"/>
    </source>
</evidence>
<proteinExistence type="inferred from homology"/>
<evidence type="ECO:0000259" key="9">
    <source>
        <dbReference type="Pfam" id="PF00108"/>
    </source>
</evidence>
<dbReference type="PROSITE" id="PS00098">
    <property type="entry name" value="THIOLASE_1"/>
    <property type="match status" value="1"/>
</dbReference>
<dbReference type="InterPro" id="IPR020615">
    <property type="entry name" value="Thiolase_acyl_enz_int_AS"/>
</dbReference>
<feature type="active site" description="Proton acceptor" evidence="7">
    <location>
        <position position="377"/>
    </location>
</feature>
<dbReference type="EMBL" id="KZ303490">
    <property type="protein sequence ID" value="PIA18420.1"/>
    <property type="molecule type" value="Genomic_DNA"/>
</dbReference>
<dbReference type="PROSITE" id="PS00737">
    <property type="entry name" value="THIOLASE_2"/>
    <property type="match status" value="1"/>
</dbReference>
<evidence type="ECO:0000256" key="8">
    <source>
        <dbReference type="RuleBase" id="RU003557"/>
    </source>
</evidence>
<evidence type="ECO:0000256" key="6">
    <source>
        <dbReference type="ARBA" id="ARBA00023315"/>
    </source>
</evidence>
<dbReference type="GO" id="GO:0046872">
    <property type="term" value="F:metal ion binding"/>
    <property type="evidence" value="ECO:0007669"/>
    <property type="project" value="UniProtKB-KW"/>
</dbReference>
<evidence type="ECO:0000313" key="12">
    <source>
        <dbReference type="Proteomes" id="UP000242474"/>
    </source>
</evidence>
<reference evidence="11 12" key="1">
    <citation type="journal article" date="2015" name="Genome Biol. Evol.">
        <title>Phylogenomic analyses indicate that early fungi evolved digesting cell walls of algal ancestors of land plants.</title>
        <authorList>
            <person name="Chang Y."/>
            <person name="Wang S."/>
            <person name="Sekimoto S."/>
            <person name="Aerts A.L."/>
            <person name="Choi C."/>
            <person name="Clum A."/>
            <person name="LaButti K.M."/>
            <person name="Lindquist E.A."/>
            <person name="Yee Ngan C."/>
            <person name="Ohm R.A."/>
            <person name="Salamov A.A."/>
            <person name="Grigoriev I.V."/>
            <person name="Spatafora J.W."/>
            <person name="Berbee M.L."/>
        </authorList>
    </citation>
    <scope>NUCLEOTIDE SEQUENCE [LARGE SCALE GENOMIC DNA]</scope>
    <source>
        <strain evidence="11 12">NRRL 1564</strain>
    </source>
</reference>
<dbReference type="GO" id="GO:0003985">
    <property type="term" value="F:acetyl-CoA C-acetyltransferase activity"/>
    <property type="evidence" value="ECO:0007669"/>
    <property type="project" value="UniProtKB-EC"/>
</dbReference>
<dbReference type="FunFam" id="3.40.47.10:FF:000007">
    <property type="entry name" value="acetyl-CoA acetyltransferase, mitochondrial"/>
    <property type="match status" value="1"/>
</dbReference>
<dbReference type="InterPro" id="IPR020613">
    <property type="entry name" value="Thiolase_CS"/>
</dbReference>
<evidence type="ECO:0000256" key="2">
    <source>
        <dbReference type="ARBA" id="ARBA00012705"/>
    </source>
</evidence>
<dbReference type="GO" id="GO:0006635">
    <property type="term" value="P:fatty acid beta-oxidation"/>
    <property type="evidence" value="ECO:0007669"/>
    <property type="project" value="TreeGrafter"/>
</dbReference>
<evidence type="ECO:0000256" key="1">
    <source>
        <dbReference type="ARBA" id="ARBA00010982"/>
    </source>
</evidence>
<feature type="domain" description="Thiolase C-terminal" evidence="10">
    <location>
        <begin position="271"/>
        <end position="390"/>
    </location>
</feature>
<gene>
    <name evidence="11" type="ORF">COEREDRAFT_6653</name>
</gene>
<protein>
    <recommendedName>
        <fullName evidence="2">acetyl-CoA C-acetyltransferase</fullName>
        <ecNumber evidence="2">2.3.1.9</ecNumber>
    </recommendedName>
</protein>
<dbReference type="Proteomes" id="UP000242474">
    <property type="component" value="Unassembled WGS sequence"/>
</dbReference>
<keyword evidence="4" id="KW-0479">Metal-binding</keyword>
<dbReference type="Pfam" id="PF00108">
    <property type="entry name" value="Thiolase_N"/>
    <property type="match status" value="1"/>
</dbReference>
<dbReference type="CDD" id="cd00751">
    <property type="entry name" value="thiolase"/>
    <property type="match status" value="1"/>
</dbReference>
<dbReference type="NCBIfam" id="TIGR01930">
    <property type="entry name" value="AcCoA-C-Actrans"/>
    <property type="match status" value="1"/>
</dbReference>
<name>A0A2G5BHC6_COERN</name>
<sequence>MSARKLTDVVIASAVRTPVGRFRGSLAKLSAPELGAVAIRGAVDKIGFDPAQVKEVYMGNVLQASEGQAPTTQALIKAGLSEATPATTINKVCASGMKAVMLAAQNIQLGIQPTMVAGGMESMSNVPFYVSRAQEYGHGALTDGIIKDGLWDVYNQFHMGSCAENTARKHNISRNMQDAHAISSYKRAAAAWDSGVFNEEVVPVTISTRKGDRIVSVDEEYAGVVFDKIPTLRPAFEKEGTVTAANASKLNDGASALLLMGTDAAAEHNITPLARIVSYADAATHPIDFPIAPSLAVPIALERAGLAIKDIALWELNEAFSVVARVNEKILGLDPEKVNIAGGAVALGHPIGSSGARILVTLTHLLKSGQFGCASVCNGGGGASAIVIQRL</sequence>
<keyword evidence="3 8" id="KW-0808">Transferase</keyword>
<feature type="active site" description="Proton acceptor" evidence="7">
    <location>
        <position position="349"/>
    </location>
</feature>
<organism evidence="11 12">
    <name type="scientific">Coemansia reversa (strain ATCC 12441 / NRRL 1564)</name>
    <dbReference type="NCBI Taxonomy" id="763665"/>
    <lineage>
        <taxon>Eukaryota</taxon>
        <taxon>Fungi</taxon>
        <taxon>Fungi incertae sedis</taxon>
        <taxon>Zoopagomycota</taxon>
        <taxon>Kickxellomycotina</taxon>
        <taxon>Kickxellomycetes</taxon>
        <taxon>Kickxellales</taxon>
        <taxon>Kickxellaceae</taxon>
        <taxon>Coemansia</taxon>
    </lineage>
</organism>
<accession>A0A2G5BHC6</accession>
<feature type="active site" description="Acyl-thioester intermediate" evidence="7">
    <location>
        <position position="93"/>
    </location>
</feature>
<dbReference type="PANTHER" id="PTHR18919:SF156">
    <property type="entry name" value="ACETYL-COA ACETYLTRANSFERASE, MITOCHONDRIAL"/>
    <property type="match status" value="1"/>
</dbReference>
<evidence type="ECO:0000256" key="7">
    <source>
        <dbReference type="PIRSR" id="PIRSR000429-1"/>
    </source>
</evidence>
<evidence type="ECO:0000256" key="4">
    <source>
        <dbReference type="ARBA" id="ARBA00022723"/>
    </source>
</evidence>
<dbReference type="PIRSF" id="PIRSF000429">
    <property type="entry name" value="Ac-CoA_Ac_transf"/>
    <property type="match status" value="1"/>
</dbReference>
<dbReference type="SUPFAM" id="SSF53901">
    <property type="entry name" value="Thiolase-like"/>
    <property type="match status" value="2"/>
</dbReference>
<dbReference type="InterPro" id="IPR016039">
    <property type="entry name" value="Thiolase-like"/>
</dbReference>
<dbReference type="InterPro" id="IPR020616">
    <property type="entry name" value="Thiolase_N"/>
</dbReference>
<keyword evidence="12" id="KW-1185">Reference proteome</keyword>
<dbReference type="STRING" id="763665.A0A2G5BHC6"/>
<dbReference type="Pfam" id="PF02803">
    <property type="entry name" value="Thiolase_C"/>
    <property type="match status" value="1"/>
</dbReference>
<dbReference type="InterPro" id="IPR020617">
    <property type="entry name" value="Thiolase_C"/>
</dbReference>
<feature type="domain" description="Thiolase N-terminal" evidence="9">
    <location>
        <begin position="9"/>
        <end position="261"/>
    </location>
</feature>
<dbReference type="OrthoDB" id="5404651at2759"/>
<dbReference type="AlphaFoldDB" id="A0A2G5BHC6"/>
<keyword evidence="6 8" id="KW-0012">Acyltransferase</keyword>
<dbReference type="PANTHER" id="PTHR18919">
    <property type="entry name" value="ACETYL-COA C-ACYLTRANSFERASE"/>
    <property type="match status" value="1"/>
</dbReference>
<dbReference type="InterPro" id="IPR002155">
    <property type="entry name" value="Thiolase"/>
</dbReference>
<dbReference type="GO" id="GO:0005739">
    <property type="term" value="C:mitochondrion"/>
    <property type="evidence" value="ECO:0007669"/>
    <property type="project" value="TreeGrafter"/>
</dbReference>
<evidence type="ECO:0000313" key="11">
    <source>
        <dbReference type="EMBL" id="PIA18420.1"/>
    </source>
</evidence>
<keyword evidence="5" id="KW-0630">Potassium</keyword>
<evidence type="ECO:0000256" key="5">
    <source>
        <dbReference type="ARBA" id="ARBA00022958"/>
    </source>
</evidence>
<comment type="similarity">
    <text evidence="1 8">Belongs to the thiolase-like superfamily. Thiolase family.</text>
</comment>
<evidence type="ECO:0000256" key="3">
    <source>
        <dbReference type="ARBA" id="ARBA00022679"/>
    </source>
</evidence>
<dbReference type="Gene3D" id="3.40.47.10">
    <property type="match status" value="2"/>
</dbReference>
<dbReference type="EC" id="2.3.1.9" evidence="2"/>